<dbReference type="Gene3D" id="3.55.20.10">
    <property type="entry name" value="Protein-L-isoaspartyl O-methyltransferase, C-terminal domain"/>
    <property type="match status" value="1"/>
</dbReference>
<comment type="similarity">
    <text evidence="2">Belongs to the methyltransferase superfamily. L-isoaspartyl/D-aspartyl protein methyltransferase family.</text>
</comment>
<comment type="subcellular location">
    <subcellularLocation>
        <location evidence="1">Cytoplasm</location>
    </subcellularLocation>
</comment>
<evidence type="ECO:0000256" key="5">
    <source>
        <dbReference type="ARBA" id="ARBA00022490"/>
    </source>
</evidence>
<evidence type="ECO:0000256" key="2">
    <source>
        <dbReference type="ARBA" id="ARBA00005369"/>
    </source>
</evidence>
<dbReference type="Gene3D" id="3.40.50.150">
    <property type="entry name" value="Vaccinia Virus protein VP39"/>
    <property type="match status" value="1"/>
</dbReference>
<dbReference type="eggNOG" id="COG2518">
    <property type="taxonomic scope" value="Bacteria"/>
</dbReference>
<dbReference type="OrthoDB" id="9772751at2"/>
<evidence type="ECO:0000256" key="7">
    <source>
        <dbReference type="ARBA" id="ARBA00022679"/>
    </source>
</evidence>
<dbReference type="Proteomes" id="UP000006804">
    <property type="component" value="Chromosome"/>
</dbReference>
<organism evidence="12 13">
    <name type="scientific">Pseudothermotoga thermarum DSM 5069</name>
    <dbReference type="NCBI Taxonomy" id="688269"/>
    <lineage>
        <taxon>Bacteria</taxon>
        <taxon>Thermotogati</taxon>
        <taxon>Thermotogota</taxon>
        <taxon>Thermotogae</taxon>
        <taxon>Thermotogales</taxon>
        <taxon>Thermotogaceae</taxon>
        <taxon>Pseudothermotoga</taxon>
    </lineage>
</organism>
<dbReference type="PATRIC" id="fig|688269.3.peg.1904"/>
<name>F7YWB6_9THEM</name>
<evidence type="ECO:0000313" key="12">
    <source>
        <dbReference type="EMBL" id="AEH51891.1"/>
    </source>
</evidence>
<evidence type="ECO:0000256" key="10">
    <source>
        <dbReference type="ARBA" id="ARBA00031323"/>
    </source>
</evidence>
<evidence type="ECO:0000256" key="11">
    <source>
        <dbReference type="ARBA" id="ARBA00031350"/>
    </source>
</evidence>
<keyword evidence="13" id="KW-1185">Reference proteome</keyword>
<sequence length="330" mass="38135" precursor="true">MKDFWKERFIREISSTGNYSDHILKAFLEVPRELFCEYPYDLSEVYTDGVLATARDENEYTTSSQPSLMALFMESVCLKPEMKVLEIGSGTGYNACVMGKVVGKDGLVVGLEFNKKFCELAKRNAEKLGMENVIFLNKDGYEGAKEYTPFDAIVVTVAVDFIPEEWLNQLKEGGRIIAPIDIYTVESQPAVLFVKRQNEILCQEIVETRFLKAKGKLGNLNNLNLEKLGKLREKPFKEELFPLRFSYEFLRILHLCLWSLCEEYGRIYHVEETGYAMIGYKTYIFGEVKKLEKVVENWRMLEFPLLKEITIVYDKAFEFRQLSARKGGNL</sequence>
<evidence type="ECO:0000256" key="4">
    <source>
        <dbReference type="ARBA" id="ARBA00013346"/>
    </source>
</evidence>
<dbReference type="InterPro" id="IPR029063">
    <property type="entry name" value="SAM-dependent_MTases_sf"/>
</dbReference>
<dbReference type="PANTHER" id="PTHR11579">
    <property type="entry name" value="PROTEIN-L-ISOASPARTATE O-METHYLTRANSFERASE"/>
    <property type="match status" value="1"/>
</dbReference>
<dbReference type="Pfam" id="PF01135">
    <property type="entry name" value="PCMT"/>
    <property type="match status" value="1"/>
</dbReference>
<dbReference type="GO" id="GO:0004719">
    <property type="term" value="F:protein-L-isoaspartate (D-aspartate) O-methyltransferase activity"/>
    <property type="evidence" value="ECO:0007669"/>
    <property type="project" value="UniProtKB-EC"/>
</dbReference>
<dbReference type="SUPFAM" id="SSF53335">
    <property type="entry name" value="S-adenosyl-L-methionine-dependent methyltransferases"/>
    <property type="match status" value="1"/>
</dbReference>
<evidence type="ECO:0000256" key="3">
    <source>
        <dbReference type="ARBA" id="ARBA00011890"/>
    </source>
</evidence>
<dbReference type="CDD" id="cd02440">
    <property type="entry name" value="AdoMet_MTases"/>
    <property type="match status" value="1"/>
</dbReference>
<dbReference type="EMBL" id="CP002351">
    <property type="protein sequence ID" value="AEH51891.1"/>
    <property type="molecule type" value="Genomic_DNA"/>
</dbReference>
<dbReference type="KEGG" id="tta:Theth_1849"/>
<accession>F7YWB6</accession>
<dbReference type="HOGENOM" id="CLU_841641_0_0_0"/>
<dbReference type="AlphaFoldDB" id="F7YWB6"/>
<evidence type="ECO:0000256" key="8">
    <source>
        <dbReference type="ARBA" id="ARBA00022691"/>
    </source>
</evidence>
<evidence type="ECO:0000256" key="6">
    <source>
        <dbReference type="ARBA" id="ARBA00022603"/>
    </source>
</evidence>
<dbReference type="STRING" id="688269.Theth_1849"/>
<dbReference type="EC" id="2.1.1.77" evidence="3"/>
<keyword evidence="6 12" id="KW-0489">Methyltransferase</keyword>
<evidence type="ECO:0000256" key="9">
    <source>
        <dbReference type="ARBA" id="ARBA00030757"/>
    </source>
</evidence>
<reference evidence="12 13" key="1">
    <citation type="submission" date="2010-11" db="EMBL/GenBank/DDBJ databases">
        <title>The complete genome of Thermotoga thermarum DSM 5069.</title>
        <authorList>
            <consortium name="US DOE Joint Genome Institute (JGI-PGF)"/>
            <person name="Lucas S."/>
            <person name="Copeland A."/>
            <person name="Lapidus A."/>
            <person name="Bruce D."/>
            <person name="Goodwin L."/>
            <person name="Pitluck S."/>
            <person name="Kyrpides N."/>
            <person name="Mavromatis K."/>
            <person name="Ivanova N."/>
            <person name="Zeytun A."/>
            <person name="Brettin T."/>
            <person name="Detter J.C."/>
            <person name="Tapia R."/>
            <person name="Han C."/>
            <person name="Land M."/>
            <person name="Hauser L."/>
            <person name="Markowitz V."/>
            <person name="Cheng J.-F."/>
            <person name="Hugenholtz P."/>
            <person name="Woyke T."/>
            <person name="Wu D."/>
            <person name="Spring S."/>
            <person name="Schroeder M."/>
            <person name="Brambilla E."/>
            <person name="Klenk H.-P."/>
            <person name="Eisen J.A."/>
        </authorList>
    </citation>
    <scope>NUCLEOTIDE SEQUENCE [LARGE SCALE GENOMIC DNA]</scope>
    <source>
        <strain evidence="12 13">DSM 5069</strain>
    </source>
</reference>
<keyword evidence="8" id="KW-0949">S-adenosyl-L-methionine</keyword>
<dbReference type="NCBIfam" id="NF010550">
    <property type="entry name" value="PRK13943.1"/>
    <property type="match status" value="1"/>
</dbReference>
<evidence type="ECO:0000313" key="13">
    <source>
        <dbReference type="Proteomes" id="UP000006804"/>
    </source>
</evidence>
<dbReference type="InterPro" id="IPR000682">
    <property type="entry name" value="PCMT"/>
</dbReference>
<dbReference type="GO" id="GO:0005737">
    <property type="term" value="C:cytoplasm"/>
    <property type="evidence" value="ECO:0007669"/>
    <property type="project" value="UniProtKB-SubCell"/>
</dbReference>
<protein>
    <recommendedName>
        <fullName evidence="4">Protein-L-isoaspartate O-methyltransferase</fullName>
        <ecNumber evidence="3">2.1.1.77</ecNumber>
    </recommendedName>
    <alternativeName>
        <fullName evidence="11">L-isoaspartyl protein carboxyl methyltransferase</fullName>
    </alternativeName>
    <alternativeName>
        <fullName evidence="9">Protein L-isoaspartyl methyltransferase</fullName>
    </alternativeName>
    <alternativeName>
        <fullName evidence="10">Protein-beta-aspartate methyltransferase</fullName>
    </alternativeName>
</protein>
<dbReference type="PANTHER" id="PTHR11579:SF0">
    <property type="entry name" value="PROTEIN-L-ISOASPARTATE(D-ASPARTATE) O-METHYLTRANSFERASE"/>
    <property type="match status" value="1"/>
</dbReference>
<gene>
    <name evidence="12" type="ORF">Theth_1849</name>
</gene>
<keyword evidence="7 12" id="KW-0808">Transferase</keyword>
<dbReference type="InterPro" id="IPR009107">
    <property type="entry name" value="PIM_MeTrfase_C"/>
</dbReference>
<keyword evidence="5" id="KW-0963">Cytoplasm</keyword>
<evidence type="ECO:0000256" key="1">
    <source>
        <dbReference type="ARBA" id="ARBA00004496"/>
    </source>
</evidence>
<dbReference type="RefSeq" id="WP_013933099.1">
    <property type="nucleotide sequence ID" value="NC_015707.1"/>
</dbReference>
<dbReference type="GO" id="GO:0032259">
    <property type="term" value="P:methylation"/>
    <property type="evidence" value="ECO:0007669"/>
    <property type="project" value="UniProtKB-KW"/>
</dbReference>
<proteinExistence type="inferred from homology"/>